<dbReference type="GO" id="GO:0016987">
    <property type="term" value="F:sigma factor activity"/>
    <property type="evidence" value="ECO:0007669"/>
    <property type="project" value="UniProtKB-KW"/>
</dbReference>
<comment type="caution">
    <text evidence="7">The sequence shown here is derived from an EMBL/GenBank/DDBJ whole genome shotgun (WGS) entry which is preliminary data.</text>
</comment>
<dbReference type="EMBL" id="SJPG01000001">
    <property type="protein sequence ID" value="TWT63327.1"/>
    <property type="molecule type" value="Genomic_DNA"/>
</dbReference>
<organism evidence="7 8">
    <name type="scientific">Rubinisphaera italica</name>
    <dbReference type="NCBI Taxonomy" id="2527969"/>
    <lineage>
        <taxon>Bacteria</taxon>
        <taxon>Pseudomonadati</taxon>
        <taxon>Planctomycetota</taxon>
        <taxon>Planctomycetia</taxon>
        <taxon>Planctomycetales</taxon>
        <taxon>Planctomycetaceae</taxon>
        <taxon>Rubinisphaera</taxon>
    </lineage>
</organism>
<dbReference type="InterPro" id="IPR007627">
    <property type="entry name" value="RNA_pol_sigma70_r2"/>
</dbReference>
<feature type="domain" description="RNA polymerase sigma-70 region 2" evidence="5">
    <location>
        <begin position="40"/>
        <end position="100"/>
    </location>
</feature>
<dbReference type="RefSeq" id="WP_146505091.1">
    <property type="nucleotide sequence ID" value="NZ_SJPG01000001.1"/>
</dbReference>
<dbReference type="PANTHER" id="PTHR43133:SF51">
    <property type="entry name" value="RNA POLYMERASE SIGMA FACTOR"/>
    <property type="match status" value="1"/>
</dbReference>
<protein>
    <submittedName>
        <fullName evidence="7">RNA polymerase sigma factor</fullName>
    </submittedName>
</protein>
<proteinExistence type="inferred from homology"/>
<evidence type="ECO:0000256" key="4">
    <source>
        <dbReference type="ARBA" id="ARBA00023163"/>
    </source>
</evidence>
<dbReference type="SUPFAM" id="SSF88659">
    <property type="entry name" value="Sigma3 and sigma4 domains of RNA polymerase sigma factors"/>
    <property type="match status" value="1"/>
</dbReference>
<keyword evidence="2" id="KW-0805">Transcription regulation</keyword>
<evidence type="ECO:0000256" key="1">
    <source>
        <dbReference type="ARBA" id="ARBA00010641"/>
    </source>
</evidence>
<reference evidence="7 8" key="1">
    <citation type="submission" date="2019-02" db="EMBL/GenBank/DDBJ databases">
        <title>Deep-cultivation of Planctomycetes and their phenomic and genomic characterization uncovers novel biology.</title>
        <authorList>
            <person name="Wiegand S."/>
            <person name="Jogler M."/>
            <person name="Boedeker C."/>
            <person name="Pinto D."/>
            <person name="Vollmers J."/>
            <person name="Rivas-Marin E."/>
            <person name="Kohn T."/>
            <person name="Peeters S.H."/>
            <person name="Heuer A."/>
            <person name="Rast P."/>
            <person name="Oberbeckmann S."/>
            <person name="Bunk B."/>
            <person name="Jeske O."/>
            <person name="Meyerdierks A."/>
            <person name="Storesund J.E."/>
            <person name="Kallscheuer N."/>
            <person name="Luecker S."/>
            <person name="Lage O.M."/>
            <person name="Pohl T."/>
            <person name="Merkel B.J."/>
            <person name="Hornburger P."/>
            <person name="Mueller R.-W."/>
            <person name="Bruemmer F."/>
            <person name="Labrenz M."/>
            <person name="Spormann A.M."/>
            <person name="Op Den Camp H."/>
            <person name="Overmann J."/>
            <person name="Amann R."/>
            <person name="Jetten M.S.M."/>
            <person name="Mascher T."/>
            <person name="Medema M.H."/>
            <person name="Devos D.P."/>
            <person name="Kaster A.-K."/>
            <person name="Ovreas L."/>
            <person name="Rohde M."/>
            <person name="Galperin M.Y."/>
            <person name="Jogler C."/>
        </authorList>
    </citation>
    <scope>NUCLEOTIDE SEQUENCE [LARGE SCALE GENOMIC DNA]</scope>
    <source>
        <strain evidence="7 8">Pan54</strain>
    </source>
</reference>
<keyword evidence="3" id="KW-0731">Sigma factor</keyword>
<dbReference type="Gene3D" id="1.10.1740.10">
    <property type="match status" value="1"/>
</dbReference>
<evidence type="ECO:0000313" key="7">
    <source>
        <dbReference type="EMBL" id="TWT63327.1"/>
    </source>
</evidence>
<accession>A0A5C5XJF6</accession>
<dbReference type="Pfam" id="PF04542">
    <property type="entry name" value="Sigma70_r2"/>
    <property type="match status" value="1"/>
</dbReference>
<dbReference type="Gene3D" id="1.10.10.10">
    <property type="entry name" value="Winged helix-like DNA-binding domain superfamily/Winged helix DNA-binding domain"/>
    <property type="match status" value="1"/>
</dbReference>
<evidence type="ECO:0000259" key="6">
    <source>
        <dbReference type="Pfam" id="PF08281"/>
    </source>
</evidence>
<keyword evidence="8" id="KW-1185">Reference proteome</keyword>
<dbReference type="Proteomes" id="UP000316095">
    <property type="component" value="Unassembled WGS sequence"/>
</dbReference>
<sequence length="560" mass="62671">MHSQPISEIDIADKISDHNSDSELLLQYIEAGSEAALTELITRYSGLVYEVCSRTSIQRVDAEDAFQTTFLILTEKANQIRNLHALSSWLYGVAHRTAVSIRKMKRQQATQIHQEQPASRHDLFQEFAQRYRNEQVDSAIASLDKRYREPILLFYLEDHSISEIATKLNKTTRSIEGLLRRGRQALKVKLIRSGISLPAFVSTLTFLGTQWKANTVAAEMIQATCSNCLQQSTLATTSRIYETLQHCRESSTMLTKTMMGPTGMIAGIALGALILTGPGTVTGGSKPATESTESSLVISTIFDKEHEEKEQLLEANPTPSKRTVKVDYPIPHVFEESGIDIDAAGVEFVEFDKAVTNSPDTSSNLNVGERIAPTVKEKREESIRQVLEEDVLLEFLDTPLSEVLDYFSEFHNIPIRINVNSLASTTTFGLGSDGISRHEPITLSSKQPITLESALNTILLPLNLDYIIENEMLTIVSLMEAEEHLVVRFYEYPHSNLDNYEETLTSLIAADSWEEVGGMGVIVQLNNSKFAIKQTERVHRQIEEFHNQLVRELAETPISP</sequence>
<dbReference type="GO" id="GO:0006352">
    <property type="term" value="P:DNA-templated transcription initiation"/>
    <property type="evidence" value="ECO:0007669"/>
    <property type="project" value="InterPro"/>
</dbReference>
<dbReference type="InterPro" id="IPR036388">
    <property type="entry name" value="WH-like_DNA-bd_sf"/>
</dbReference>
<keyword evidence="4" id="KW-0804">Transcription</keyword>
<dbReference type="OrthoDB" id="291047at2"/>
<evidence type="ECO:0000256" key="2">
    <source>
        <dbReference type="ARBA" id="ARBA00023015"/>
    </source>
</evidence>
<feature type="domain" description="RNA polymerase sigma factor 70 region 4 type 2" evidence="6">
    <location>
        <begin position="134"/>
        <end position="186"/>
    </location>
</feature>
<gene>
    <name evidence="7" type="ORF">Pan54_40800</name>
</gene>
<dbReference type="PANTHER" id="PTHR43133">
    <property type="entry name" value="RNA POLYMERASE ECF-TYPE SIGMA FACTO"/>
    <property type="match status" value="1"/>
</dbReference>
<dbReference type="InterPro" id="IPR013249">
    <property type="entry name" value="RNA_pol_sigma70_r4_t2"/>
</dbReference>
<dbReference type="NCBIfam" id="TIGR02937">
    <property type="entry name" value="sigma70-ECF"/>
    <property type="match status" value="1"/>
</dbReference>
<dbReference type="GO" id="GO:0003677">
    <property type="term" value="F:DNA binding"/>
    <property type="evidence" value="ECO:0007669"/>
    <property type="project" value="InterPro"/>
</dbReference>
<dbReference type="InterPro" id="IPR014284">
    <property type="entry name" value="RNA_pol_sigma-70_dom"/>
</dbReference>
<dbReference type="Pfam" id="PF08281">
    <property type="entry name" value="Sigma70_r4_2"/>
    <property type="match status" value="1"/>
</dbReference>
<evidence type="ECO:0000313" key="8">
    <source>
        <dbReference type="Proteomes" id="UP000316095"/>
    </source>
</evidence>
<dbReference type="InterPro" id="IPR039425">
    <property type="entry name" value="RNA_pol_sigma-70-like"/>
</dbReference>
<dbReference type="AlphaFoldDB" id="A0A5C5XJF6"/>
<evidence type="ECO:0000256" key="3">
    <source>
        <dbReference type="ARBA" id="ARBA00023082"/>
    </source>
</evidence>
<evidence type="ECO:0000259" key="5">
    <source>
        <dbReference type="Pfam" id="PF04542"/>
    </source>
</evidence>
<comment type="similarity">
    <text evidence="1">Belongs to the sigma-70 factor family. ECF subfamily.</text>
</comment>
<dbReference type="CDD" id="cd06171">
    <property type="entry name" value="Sigma70_r4"/>
    <property type="match status" value="1"/>
</dbReference>
<dbReference type="InterPro" id="IPR013324">
    <property type="entry name" value="RNA_pol_sigma_r3/r4-like"/>
</dbReference>
<dbReference type="SUPFAM" id="SSF88946">
    <property type="entry name" value="Sigma2 domain of RNA polymerase sigma factors"/>
    <property type="match status" value="1"/>
</dbReference>
<dbReference type="InterPro" id="IPR013325">
    <property type="entry name" value="RNA_pol_sigma_r2"/>
</dbReference>
<name>A0A5C5XJF6_9PLAN</name>